<evidence type="ECO:0000256" key="7">
    <source>
        <dbReference type="ARBA" id="ARBA00024202"/>
    </source>
</evidence>
<feature type="transmembrane region" description="Helical" evidence="8">
    <location>
        <begin position="99"/>
        <end position="124"/>
    </location>
</feature>
<dbReference type="STRING" id="1300222.I532_18622"/>
<organism evidence="10 11">
    <name type="scientific">Brevibacillus borstelensis AK1</name>
    <dbReference type="NCBI Taxonomy" id="1300222"/>
    <lineage>
        <taxon>Bacteria</taxon>
        <taxon>Bacillati</taxon>
        <taxon>Bacillota</taxon>
        <taxon>Bacilli</taxon>
        <taxon>Bacillales</taxon>
        <taxon>Paenibacillaceae</taxon>
        <taxon>Brevibacillus</taxon>
    </lineage>
</organism>
<comment type="subcellular location">
    <subcellularLocation>
        <location evidence="1 8">Cell membrane</location>
        <topology evidence="1 8">Multi-pass membrane protein</topology>
    </subcellularLocation>
</comment>
<evidence type="ECO:0000256" key="2">
    <source>
        <dbReference type="ARBA" id="ARBA00022448"/>
    </source>
</evidence>
<dbReference type="InterPro" id="IPR000515">
    <property type="entry name" value="MetI-like"/>
</dbReference>
<dbReference type="GO" id="GO:0005886">
    <property type="term" value="C:plasma membrane"/>
    <property type="evidence" value="ECO:0007669"/>
    <property type="project" value="UniProtKB-SubCell"/>
</dbReference>
<evidence type="ECO:0000256" key="3">
    <source>
        <dbReference type="ARBA" id="ARBA00022475"/>
    </source>
</evidence>
<dbReference type="PANTHER" id="PTHR43386:SF1">
    <property type="entry name" value="D,D-DIPEPTIDE TRANSPORT SYSTEM PERMEASE PROTEIN DDPC-RELATED"/>
    <property type="match status" value="1"/>
</dbReference>
<evidence type="ECO:0000259" key="9">
    <source>
        <dbReference type="PROSITE" id="PS50928"/>
    </source>
</evidence>
<dbReference type="PATRIC" id="fig|1300222.3.peg.3906"/>
<dbReference type="CDD" id="cd06261">
    <property type="entry name" value="TM_PBP2"/>
    <property type="match status" value="1"/>
</dbReference>
<dbReference type="GO" id="GO:0055085">
    <property type="term" value="P:transmembrane transport"/>
    <property type="evidence" value="ECO:0007669"/>
    <property type="project" value="InterPro"/>
</dbReference>
<feature type="transmembrane region" description="Helical" evidence="8">
    <location>
        <begin position="218"/>
        <end position="243"/>
    </location>
</feature>
<comment type="caution">
    <text evidence="10">The sequence shown here is derived from an EMBL/GenBank/DDBJ whole genome shotgun (WGS) entry which is preliminary data.</text>
</comment>
<dbReference type="Pfam" id="PF00528">
    <property type="entry name" value="BPD_transp_1"/>
    <property type="match status" value="1"/>
</dbReference>
<keyword evidence="4 8" id="KW-0812">Transmembrane</keyword>
<keyword evidence="2 8" id="KW-0813">Transport</keyword>
<dbReference type="InterPro" id="IPR035906">
    <property type="entry name" value="MetI-like_sf"/>
</dbReference>
<dbReference type="InterPro" id="IPR025966">
    <property type="entry name" value="OppC_N"/>
</dbReference>
<dbReference type="OrthoDB" id="9797472at2"/>
<evidence type="ECO:0000256" key="6">
    <source>
        <dbReference type="ARBA" id="ARBA00023136"/>
    </source>
</evidence>
<reference evidence="10 11" key="1">
    <citation type="submission" date="2013-03" db="EMBL/GenBank/DDBJ databases">
        <title>Assembly of a new bacterial strain Brevibacillus borstelensis AK1.</title>
        <authorList>
            <person name="Rajan I."/>
            <person name="PoliReddy D."/>
            <person name="Sugumar T."/>
            <person name="Rathinam K."/>
            <person name="Alqarawi S."/>
            <person name="Khalil A.B."/>
            <person name="Sivakumar N."/>
        </authorList>
    </citation>
    <scope>NUCLEOTIDE SEQUENCE [LARGE SCALE GENOMIC DNA]</scope>
    <source>
        <strain evidence="10 11">AK1</strain>
    </source>
</reference>
<keyword evidence="5 8" id="KW-1133">Transmembrane helix</keyword>
<dbReference type="Gene3D" id="1.10.3720.10">
    <property type="entry name" value="MetI-like"/>
    <property type="match status" value="1"/>
</dbReference>
<dbReference type="Proteomes" id="UP000012081">
    <property type="component" value="Unassembled WGS sequence"/>
</dbReference>
<dbReference type="PANTHER" id="PTHR43386">
    <property type="entry name" value="OLIGOPEPTIDE TRANSPORT SYSTEM PERMEASE PROTEIN APPC"/>
    <property type="match status" value="1"/>
</dbReference>
<accession>M8DCT1</accession>
<dbReference type="InterPro" id="IPR050366">
    <property type="entry name" value="BP-dependent_transpt_permease"/>
</dbReference>
<keyword evidence="11" id="KW-1185">Reference proteome</keyword>
<keyword evidence="6 8" id="KW-0472">Membrane</keyword>
<feature type="transmembrane region" description="Helical" evidence="8">
    <location>
        <begin position="36"/>
        <end position="58"/>
    </location>
</feature>
<evidence type="ECO:0000256" key="8">
    <source>
        <dbReference type="RuleBase" id="RU363032"/>
    </source>
</evidence>
<name>M8DCT1_9BACL</name>
<dbReference type="EMBL" id="APBN01000009">
    <property type="protein sequence ID" value="EMT51263.1"/>
    <property type="molecule type" value="Genomic_DNA"/>
</dbReference>
<dbReference type="AlphaFoldDB" id="M8DCT1"/>
<dbReference type="PROSITE" id="PS50928">
    <property type="entry name" value="ABC_TM1"/>
    <property type="match status" value="1"/>
</dbReference>
<protein>
    <submittedName>
        <fullName evidence="10">Peptide ABC transporter permease</fullName>
    </submittedName>
</protein>
<dbReference type="Pfam" id="PF12911">
    <property type="entry name" value="OppC_N"/>
    <property type="match status" value="1"/>
</dbReference>
<evidence type="ECO:0000256" key="4">
    <source>
        <dbReference type="ARBA" id="ARBA00022692"/>
    </source>
</evidence>
<keyword evidence="3" id="KW-1003">Cell membrane</keyword>
<feature type="domain" description="ABC transmembrane type-1" evidence="9">
    <location>
        <begin position="97"/>
        <end position="286"/>
    </location>
</feature>
<evidence type="ECO:0000313" key="11">
    <source>
        <dbReference type="Proteomes" id="UP000012081"/>
    </source>
</evidence>
<gene>
    <name evidence="10" type="ORF">I532_18622</name>
</gene>
<comment type="similarity">
    <text evidence="7">Belongs to the binding-protein-dependent transport system permease family. OppBC subfamily.</text>
</comment>
<evidence type="ECO:0000313" key="10">
    <source>
        <dbReference type="EMBL" id="EMT51263.1"/>
    </source>
</evidence>
<proteinExistence type="inferred from homology"/>
<sequence>MQSGLATMPAEELSAGKVRRRTPWSEGVRRLRKQKAAVIGGALVLLFILTGLFAPLLAPHDPIEQNLANTLQPPSAEHWFGTDDSGRDMFSRILYGARISMTIGIFSVLGSLVVGTLLGLIAGFYGKWIDTLISRIFDVMLAFPGILLAIAIVAILGPGLFNALLAIAIVNVPMYGRLVRAKVLGIKQEEYIMAARAQGMSQVRILFRHVLPNSWTPLIVQGTLGVASAILEAAALGFLGLGAQPPEAEWGKMLADSRDYITTAPWVVMIPGFAIMASVIGFNLFGDGLRDALDPKAQ</sequence>
<dbReference type="SUPFAM" id="SSF161098">
    <property type="entry name" value="MetI-like"/>
    <property type="match status" value="1"/>
</dbReference>
<evidence type="ECO:0000256" key="1">
    <source>
        <dbReference type="ARBA" id="ARBA00004651"/>
    </source>
</evidence>
<dbReference type="InterPro" id="IPR053385">
    <property type="entry name" value="ABC_transport_permease"/>
</dbReference>
<dbReference type="NCBIfam" id="NF045474">
    <property type="entry name" value="Opp2C"/>
    <property type="match status" value="1"/>
</dbReference>
<evidence type="ECO:0000256" key="5">
    <source>
        <dbReference type="ARBA" id="ARBA00022989"/>
    </source>
</evidence>
<feature type="transmembrane region" description="Helical" evidence="8">
    <location>
        <begin position="263"/>
        <end position="286"/>
    </location>
</feature>